<dbReference type="InterPro" id="IPR039445">
    <property type="entry name" value="DauR-like_HTH"/>
</dbReference>
<dbReference type="Pfam" id="PF13309">
    <property type="entry name" value="HTH_22"/>
    <property type="match status" value="1"/>
</dbReference>
<evidence type="ECO:0000259" key="1">
    <source>
        <dbReference type="Pfam" id="PF00266"/>
    </source>
</evidence>
<dbReference type="Gene3D" id="3.90.1150.10">
    <property type="entry name" value="Aspartate Aminotransferase, domain 1"/>
    <property type="match status" value="1"/>
</dbReference>
<dbReference type="EMBL" id="RBXO01000001">
    <property type="protein sequence ID" value="RKT53995.1"/>
    <property type="molecule type" value="Genomic_DNA"/>
</dbReference>
<dbReference type="AlphaFoldDB" id="A0A495W016"/>
<feature type="domain" description="Aminotransferase class V" evidence="1">
    <location>
        <begin position="30"/>
        <end position="344"/>
    </location>
</feature>
<dbReference type="PANTHER" id="PTHR43586:SF15">
    <property type="entry name" value="BLR3095 PROTEIN"/>
    <property type="match status" value="1"/>
</dbReference>
<dbReference type="InterPro" id="IPR000192">
    <property type="entry name" value="Aminotrans_V_dom"/>
</dbReference>
<dbReference type="Pfam" id="PF00266">
    <property type="entry name" value="Aminotran_5"/>
    <property type="match status" value="1"/>
</dbReference>
<proteinExistence type="predicted"/>
<evidence type="ECO:0000313" key="4">
    <source>
        <dbReference type="Proteomes" id="UP000282084"/>
    </source>
</evidence>
<feature type="domain" description="Transcriptional regulator DauR-like HTH" evidence="2">
    <location>
        <begin position="427"/>
        <end position="485"/>
    </location>
</feature>
<reference evidence="3 4" key="1">
    <citation type="submission" date="2018-10" db="EMBL/GenBank/DDBJ databases">
        <title>Sequencing the genomes of 1000 actinobacteria strains.</title>
        <authorList>
            <person name="Klenk H.-P."/>
        </authorList>
    </citation>
    <scope>NUCLEOTIDE SEQUENCE [LARGE SCALE GENOMIC DNA]</scope>
    <source>
        <strain evidence="3 4">DSM 43800</strain>
    </source>
</reference>
<dbReference type="GO" id="GO:0016829">
    <property type="term" value="F:lyase activity"/>
    <property type="evidence" value="ECO:0007669"/>
    <property type="project" value="UniProtKB-KW"/>
</dbReference>
<keyword evidence="3" id="KW-0456">Lyase</keyword>
<protein>
    <submittedName>
        <fullName evidence="3">Selenocysteine lyase/cysteine desulfurase</fullName>
    </submittedName>
</protein>
<dbReference type="Proteomes" id="UP000282084">
    <property type="component" value="Unassembled WGS sequence"/>
</dbReference>
<sequence>MVVRIPSSYLLQFQEPVGYLDFARFGPPSHAVVEETTRLLERSASAGPSTVDELMRWEDRARAAAARLCGHDVDHVALVPNTSTGLFQVALGLAGEVAVSPAEFPANTYPWVRAGRARVRRLPPGPVTPDVVAGALTADVTALAVSAVDFRTGYRADLAALRDVVGDRLLVVDGIQGFGVVDEPWAAADVLVVGGQKWVRAGWSTGFLALSDRALERLDPVVSGWTGAVDAGLFDDSVHPVAPGAAGWSITNLSPVAAGAFATALELVELAGVPALGARVVRRADELAEAVRSVGGVVVSEQVRRAGIVAFALPDVSAAVVGEALADGGVTATVRTGHVRLSPHASTTAEAVERFAGVLRRLRGAGGVGRDGGFAVEGRPVEERPVGERPVEKRAVEERAVGGRVAGDRAVQERAVPTDVRALRRLLVERAIAAVGVPVELMKKSHKSRVVRDLDAAGLFLIRDSVDHLAGELGVTRYTIYNYLNEVRARDPE</sequence>
<dbReference type="InterPro" id="IPR015422">
    <property type="entry name" value="PyrdxlP-dep_Trfase_small"/>
</dbReference>
<organism evidence="3 4">
    <name type="scientific">Saccharothrix australiensis</name>
    <dbReference type="NCBI Taxonomy" id="2072"/>
    <lineage>
        <taxon>Bacteria</taxon>
        <taxon>Bacillati</taxon>
        <taxon>Actinomycetota</taxon>
        <taxon>Actinomycetes</taxon>
        <taxon>Pseudonocardiales</taxon>
        <taxon>Pseudonocardiaceae</taxon>
        <taxon>Saccharothrix</taxon>
    </lineage>
</organism>
<gene>
    <name evidence="3" type="ORF">C8E97_2583</name>
</gene>
<name>A0A495W016_9PSEU</name>
<evidence type="ECO:0000313" key="3">
    <source>
        <dbReference type="EMBL" id="RKT53995.1"/>
    </source>
</evidence>
<evidence type="ECO:0000259" key="2">
    <source>
        <dbReference type="Pfam" id="PF13309"/>
    </source>
</evidence>
<dbReference type="Gene3D" id="3.40.640.10">
    <property type="entry name" value="Type I PLP-dependent aspartate aminotransferase-like (Major domain)"/>
    <property type="match status" value="1"/>
</dbReference>
<dbReference type="InterPro" id="IPR015424">
    <property type="entry name" value="PyrdxlP-dep_Trfase"/>
</dbReference>
<dbReference type="InterPro" id="IPR015421">
    <property type="entry name" value="PyrdxlP-dep_Trfase_major"/>
</dbReference>
<dbReference type="SUPFAM" id="SSF53383">
    <property type="entry name" value="PLP-dependent transferases"/>
    <property type="match status" value="1"/>
</dbReference>
<comment type="caution">
    <text evidence="3">The sequence shown here is derived from an EMBL/GenBank/DDBJ whole genome shotgun (WGS) entry which is preliminary data.</text>
</comment>
<accession>A0A495W016</accession>
<dbReference type="PANTHER" id="PTHR43586">
    <property type="entry name" value="CYSTEINE DESULFURASE"/>
    <property type="match status" value="1"/>
</dbReference>
<keyword evidence="4" id="KW-1185">Reference proteome</keyword>